<feature type="transmembrane region" description="Helical" evidence="12">
    <location>
        <begin position="61"/>
        <end position="79"/>
    </location>
</feature>
<proteinExistence type="inferred from homology"/>
<keyword evidence="7 12" id="KW-0812">Transmembrane</keyword>
<dbReference type="CDD" id="cd06579">
    <property type="entry name" value="TM_PBP1_transp_AraH_like"/>
    <property type="match status" value="1"/>
</dbReference>
<evidence type="ECO:0000256" key="9">
    <source>
        <dbReference type="ARBA" id="ARBA00023136"/>
    </source>
</evidence>
<evidence type="ECO:0000313" key="13">
    <source>
        <dbReference type="EMBL" id="APG03623.1"/>
    </source>
</evidence>
<dbReference type="STRING" id="1440763.BJI69_06685"/>
<dbReference type="EMBL" id="CP017480">
    <property type="protein sequence ID" value="APG03623.1"/>
    <property type="molecule type" value="Genomic_DNA"/>
</dbReference>
<keyword evidence="8 12" id="KW-1133">Transmembrane helix</keyword>
<keyword evidence="9 12" id="KW-0472">Membrane</keyword>
<evidence type="ECO:0000256" key="2">
    <source>
        <dbReference type="ARBA" id="ARBA00007942"/>
    </source>
</evidence>
<dbReference type="PANTHER" id="PTHR32196:SF71">
    <property type="entry name" value="AUTOINDUCER 2 IMPORT SYSTEM PERMEASE PROTEIN LSRD"/>
    <property type="match status" value="1"/>
</dbReference>
<keyword evidence="6" id="KW-0997">Cell inner membrane</keyword>
<feature type="transmembrane region" description="Helical" evidence="12">
    <location>
        <begin position="266"/>
        <end position="285"/>
    </location>
</feature>
<comment type="subunit">
    <text evidence="3">The complex is composed of two ATP-binding proteins (LsrA), two transmembrane proteins (LsrC and LsrD) and a solute-binding protein (LsrB).</text>
</comment>
<evidence type="ECO:0000256" key="4">
    <source>
        <dbReference type="ARBA" id="ARBA00022448"/>
    </source>
</evidence>
<dbReference type="PANTHER" id="PTHR32196">
    <property type="entry name" value="ABC TRANSPORTER PERMEASE PROTEIN YPHD-RELATED-RELATED"/>
    <property type="match status" value="1"/>
</dbReference>
<organism evidence="13 14">
    <name type="scientific">Luteibacter rhizovicinus DSM 16549</name>
    <dbReference type="NCBI Taxonomy" id="1440763"/>
    <lineage>
        <taxon>Bacteria</taxon>
        <taxon>Pseudomonadati</taxon>
        <taxon>Pseudomonadota</taxon>
        <taxon>Gammaproteobacteria</taxon>
        <taxon>Lysobacterales</taxon>
        <taxon>Rhodanobacteraceae</taxon>
        <taxon>Luteibacter</taxon>
    </lineage>
</organism>
<feature type="transmembrane region" description="Helical" evidence="12">
    <location>
        <begin position="291"/>
        <end position="308"/>
    </location>
</feature>
<evidence type="ECO:0000256" key="10">
    <source>
        <dbReference type="ARBA" id="ARBA00025439"/>
    </source>
</evidence>
<reference evidence="14" key="1">
    <citation type="submission" date="2016-09" db="EMBL/GenBank/DDBJ databases">
        <authorList>
            <person name="Lysoe E."/>
        </authorList>
    </citation>
    <scope>NUCLEOTIDE SEQUENCE [LARGE SCALE GENOMIC DNA]</scope>
    <source>
        <strain evidence="14">LJ96T</strain>
    </source>
</reference>
<dbReference type="OrthoDB" id="7947581at2"/>
<gene>
    <name evidence="13" type="ORF">BJI69_06685</name>
</gene>
<keyword evidence="5" id="KW-1003">Cell membrane</keyword>
<evidence type="ECO:0000313" key="14">
    <source>
        <dbReference type="Proteomes" id="UP000182987"/>
    </source>
</evidence>
<dbReference type="Proteomes" id="UP000182987">
    <property type="component" value="Chromosome"/>
</dbReference>
<accession>A0A1L3ERC1</accession>
<feature type="transmembrane region" description="Helical" evidence="12">
    <location>
        <begin position="207"/>
        <end position="229"/>
    </location>
</feature>
<evidence type="ECO:0000256" key="7">
    <source>
        <dbReference type="ARBA" id="ARBA00022692"/>
    </source>
</evidence>
<feature type="transmembrane region" description="Helical" evidence="12">
    <location>
        <begin position="33"/>
        <end position="54"/>
    </location>
</feature>
<evidence type="ECO:0000256" key="8">
    <source>
        <dbReference type="ARBA" id="ARBA00022989"/>
    </source>
</evidence>
<feature type="transmembrane region" description="Helical" evidence="12">
    <location>
        <begin position="115"/>
        <end position="134"/>
    </location>
</feature>
<evidence type="ECO:0000256" key="1">
    <source>
        <dbReference type="ARBA" id="ARBA00004429"/>
    </source>
</evidence>
<keyword evidence="4" id="KW-0813">Transport</keyword>
<keyword evidence="14" id="KW-1185">Reference proteome</keyword>
<sequence length="339" mass="34879">MSAWERSLLILLVIVTTGFGLGVPGFFDDISGFLSMTSNFLPFGIVALGLSLVIFTGGIDLSVGATASLAAVMAAQLWATMGLNIWVASLIGLAVGGVLGGINAAVIVFLRIEPLIATLATSFIYTSAAVAVAGDAPPSGFPDAFNSLGSGALSLGHLQFPFQLLLFLPLAVLFWLLVGRSAFGRKLVTVGYNSEAARYSGIRVPRVLAAAYVISGMMAALAGLVLSAYYSAARADMGDVLLLTTIAMVVLGGVSIFGGEGSMGGVIVAVLLLGLLRQGMLIAGFSDMVTSMLTGAILIGSIAVRNLFSTRASGFGRRLLAFVRRPAVAGTDITRHDAP</sequence>
<dbReference type="Pfam" id="PF02653">
    <property type="entry name" value="BPD_transp_2"/>
    <property type="match status" value="1"/>
</dbReference>
<evidence type="ECO:0000256" key="5">
    <source>
        <dbReference type="ARBA" id="ARBA00022475"/>
    </source>
</evidence>
<feature type="transmembrane region" description="Helical" evidence="12">
    <location>
        <begin position="85"/>
        <end position="110"/>
    </location>
</feature>
<feature type="transmembrane region" description="Helical" evidence="12">
    <location>
        <begin position="7"/>
        <end position="27"/>
    </location>
</feature>
<dbReference type="RefSeq" id="WP_052766985.1">
    <property type="nucleotide sequence ID" value="NZ_CP017480.1"/>
</dbReference>
<protein>
    <recommendedName>
        <fullName evidence="11">Autoinducer 2 import system permease protein LsrD</fullName>
    </recommendedName>
</protein>
<evidence type="ECO:0000256" key="6">
    <source>
        <dbReference type="ARBA" id="ARBA00022519"/>
    </source>
</evidence>
<comment type="similarity">
    <text evidence="2">Belongs to the binding-protein-dependent transport system permease family. AraH/RbsC subfamily.</text>
</comment>
<feature type="transmembrane region" description="Helical" evidence="12">
    <location>
        <begin position="160"/>
        <end position="178"/>
    </location>
</feature>
<comment type="function">
    <text evidence="10">Part of the ABC transporter complex LsrABCD involved in autoinducer 2 (AI-2) import. Probably responsible for the translocation of the substrate across the membrane.</text>
</comment>
<feature type="transmembrane region" description="Helical" evidence="12">
    <location>
        <begin position="241"/>
        <end position="259"/>
    </location>
</feature>
<dbReference type="InterPro" id="IPR001851">
    <property type="entry name" value="ABC_transp_permease"/>
</dbReference>
<dbReference type="GO" id="GO:0005886">
    <property type="term" value="C:plasma membrane"/>
    <property type="evidence" value="ECO:0007669"/>
    <property type="project" value="UniProtKB-SubCell"/>
</dbReference>
<name>A0A1L3ERC1_9GAMM</name>
<evidence type="ECO:0000256" key="11">
    <source>
        <dbReference type="ARBA" id="ARBA00039381"/>
    </source>
</evidence>
<evidence type="ECO:0000256" key="3">
    <source>
        <dbReference type="ARBA" id="ARBA00011262"/>
    </source>
</evidence>
<dbReference type="KEGG" id="lrz:BJI69_06685"/>
<comment type="subcellular location">
    <subcellularLocation>
        <location evidence="1">Cell inner membrane</location>
        <topology evidence="1">Multi-pass membrane protein</topology>
    </subcellularLocation>
</comment>
<evidence type="ECO:0000256" key="12">
    <source>
        <dbReference type="SAM" id="Phobius"/>
    </source>
</evidence>
<dbReference type="GO" id="GO:0022857">
    <property type="term" value="F:transmembrane transporter activity"/>
    <property type="evidence" value="ECO:0007669"/>
    <property type="project" value="InterPro"/>
</dbReference>
<dbReference type="AlphaFoldDB" id="A0A1L3ERC1"/>